<accession>A0ABY9XW46</accession>
<reference evidence="1 2" key="1">
    <citation type="submission" date="2023-09" db="EMBL/GenBank/DDBJ databases">
        <title>Thalassobella suaedae gen. nov., sp. nov., a marine bacterium of the family Flavobacteriaceae isolated from a halophyte Suaeda japonica.</title>
        <authorList>
            <person name="Lee S.Y."/>
            <person name="Hwang C.Y."/>
        </authorList>
    </citation>
    <scope>NUCLEOTIDE SEQUENCE [LARGE SCALE GENOMIC DNA]</scope>
    <source>
        <strain evidence="1 2">HL-DH14</strain>
    </source>
</reference>
<sequence>MEQPEINALATRFKATSLMLINLNMLEIEEIDKGITITHELFDDGKFEHAKKMLDLVDSIIVDILEN</sequence>
<proteinExistence type="predicted"/>
<evidence type="ECO:0000313" key="2">
    <source>
        <dbReference type="Proteomes" id="UP001302806"/>
    </source>
</evidence>
<organism evidence="1 2">
    <name type="scientific">Thalassobellus suaedae</name>
    <dbReference type="NCBI Taxonomy" id="3074124"/>
    <lineage>
        <taxon>Bacteria</taxon>
        <taxon>Pseudomonadati</taxon>
        <taxon>Bacteroidota</taxon>
        <taxon>Flavobacteriia</taxon>
        <taxon>Flavobacteriales</taxon>
        <taxon>Flavobacteriaceae</taxon>
        <taxon>Thalassobellus</taxon>
    </lineage>
</organism>
<dbReference type="Proteomes" id="UP001302806">
    <property type="component" value="Chromosome"/>
</dbReference>
<dbReference type="EMBL" id="CP134537">
    <property type="protein sequence ID" value="WNH10083.1"/>
    <property type="molecule type" value="Genomic_DNA"/>
</dbReference>
<protein>
    <submittedName>
        <fullName evidence="1">Uncharacterized protein</fullName>
    </submittedName>
</protein>
<evidence type="ECO:0000313" key="1">
    <source>
        <dbReference type="EMBL" id="WNH10083.1"/>
    </source>
</evidence>
<gene>
    <name evidence="1" type="ORF">RHP51_05120</name>
</gene>
<dbReference type="RefSeq" id="WP_415866432.1">
    <property type="nucleotide sequence ID" value="NZ_CP134537.1"/>
</dbReference>
<name>A0ABY9XW46_9FLAO</name>